<name>A0A2I7R0H8_9CAUD</name>
<dbReference type="Gene3D" id="3.30.2020.50">
    <property type="match status" value="1"/>
</dbReference>
<reference evidence="3 4" key="1">
    <citation type="submission" date="2017-11" db="EMBL/GenBank/DDBJ databases">
        <title>A major lineage of nontailed dsDNA viruses as unrecognized killers of marine bacteria.</title>
        <authorList>
            <person name="Kauffman K.M."/>
            <person name="Hussain F.A."/>
            <person name="Yang J."/>
            <person name="Arevalo P."/>
            <person name="Brown J.M."/>
            <person name="Chang W.K."/>
            <person name="VanInsberghe D."/>
            <person name="Elsherbini J."/>
            <person name="Cutler M.B."/>
            <person name="Kelly L."/>
            <person name="Polz M.F."/>
        </authorList>
    </citation>
    <scope>NUCLEOTIDE SEQUENCE [LARGE SCALE GENOMIC DNA]</scope>
</reference>
<proteinExistence type="predicted"/>
<organism evidence="3 4">
    <name type="scientific">Vibrio phage 1.097.O._10N.286.49.B3</name>
    <dbReference type="NCBI Taxonomy" id="1881383"/>
    <lineage>
        <taxon>Viruses</taxon>
        <taxon>Duplodnaviria</taxon>
        <taxon>Heunggongvirae</taxon>
        <taxon>Uroviricota</taxon>
        <taxon>Caudoviricetes</taxon>
        <taxon>Schitoviridae</taxon>
        <taxon>Pontosvirinae</taxon>
        <taxon>Dorisvirus</taxon>
        <taxon>Dorisvirus 49B3</taxon>
    </lineage>
</organism>
<dbReference type="InterPro" id="IPR012334">
    <property type="entry name" value="Pectin_lyas_fold"/>
</dbReference>
<protein>
    <recommendedName>
        <fullName evidence="5">Coil containing protein</fullName>
    </recommendedName>
</protein>
<dbReference type="Gene3D" id="2.160.20.10">
    <property type="entry name" value="Single-stranded right-handed beta-helix, Pectin lyase-like"/>
    <property type="match status" value="1"/>
</dbReference>
<gene>
    <name evidence="3" type="ORF">NVP1097O_11</name>
</gene>
<keyword evidence="4" id="KW-1185">Reference proteome</keyword>
<evidence type="ECO:0000256" key="1">
    <source>
        <dbReference type="ARBA" id="ARBA00004328"/>
    </source>
</evidence>
<dbReference type="Proteomes" id="UP000259765">
    <property type="component" value="Segment"/>
</dbReference>
<dbReference type="GO" id="GO:0051701">
    <property type="term" value="P:biological process involved in interaction with host"/>
    <property type="evidence" value="ECO:0007669"/>
    <property type="project" value="UniProtKB-ARBA"/>
</dbReference>
<evidence type="ECO:0008006" key="5">
    <source>
        <dbReference type="Google" id="ProtNLM"/>
    </source>
</evidence>
<dbReference type="GO" id="GO:0019058">
    <property type="term" value="P:viral life cycle"/>
    <property type="evidence" value="ECO:0007669"/>
    <property type="project" value="UniProtKB-ARBA"/>
</dbReference>
<sequence>MGINSGSPTAIVGRYINTAYDNVKLVADNIDVVIEVGDNLDNSLKYLGAATVAPTERLDGNPIEDGDYFFDTNLNGLTYYKALDSTWFTIDPSVVLDAADAAVQAATDSSDSATASTEQAVISTAQAVIATEQATISTEQAVLAAASAQYAEDVSLNDLEAITRSLNILDSDIIYDTDTVTPIPSYIYSVSQQKTYSVPAGAIGKTIVSVVGDVLETSGGSYTLNMVVTGRVNKSESEIVAGTPAVGEMWFNTTDSTIHMGDGITLGGIKYLNESTAKVVYKKVGADSAVQNMIDGLPAVAKEGDTVSTGNTDWKIVANQPNTFVQLDSGLYAIPLNGVHVDDFGATAYDGDWTVDTESRVDSTEMVNQALDTGGTVVLGYGTYLFTDELLMFTLGQTMRGQGGGKYEGGINYKLRSGWKTRLFFHGSPTKYTKTRRNARSSSSDPVDTPTAVGVNIQQEQVTLQGVFVDLSCDYTNASPSNLGADYDVGINIGCRLSSALLNVNVRGYWRQAGVLLDVTRLGSIGEFSTPGGREYPSTGANGADKCRIDRCVFGGQKGLFVAGPIKNGLGTYYDDVAGLVSDGRGGYGASDLLATQSYFYGRDHHSGYRAYDAPIDSGTGTLNPELVDVNMLSAPLVIDASRGSDSQPRVRRLKFDACRFVTIEAARIFIDRAHEVVFDFPTTESLSGTVYSTGGAVVDQYDYYISSFKDIACKPTDWDGAGTGATRISFLESAGFPFSRYFEDVVYQYRLTITGRQEPEEQEQTAELSFLFGGGSEVFTTNRLIYMSSGTLTTMSVAIAFSGVDTADLSTVTLTAPIKVGDNGILNIDPVKSTALNFSDGDEYRMRVIDTATYLRLEIDKNGSPITYHSGDINESGSIVACGIASDSGFS</sequence>
<dbReference type="Gene3D" id="2.10.10.30">
    <property type="match status" value="1"/>
</dbReference>
<dbReference type="EMBL" id="MG592470">
    <property type="protein sequence ID" value="AUR87157.1"/>
    <property type="molecule type" value="Genomic_DNA"/>
</dbReference>
<evidence type="ECO:0000256" key="2">
    <source>
        <dbReference type="ARBA" id="ARBA00022844"/>
    </source>
</evidence>
<dbReference type="GO" id="GO:0044423">
    <property type="term" value="C:virion component"/>
    <property type="evidence" value="ECO:0007669"/>
    <property type="project" value="UniProtKB-KW"/>
</dbReference>
<evidence type="ECO:0000313" key="4">
    <source>
        <dbReference type="Proteomes" id="UP000259765"/>
    </source>
</evidence>
<keyword evidence="2" id="KW-0946">Virion</keyword>
<comment type="subcellular location">
    <subcellularLocation>
        <location evidence="1">Virion</location>
    </subcellularLocation>
</comment>
<evidence type="ECO:0000313" key="3">
    <source>
        <dbReference type="EMBL" id="AUR87157.1"/>
    </source>
</evidence>
<accession>A0A2I7R0H8</accession>